<evidence type="ECO:0000313" key="2">
    <source>
        <dbReference type="EMBL" id="HGB15216.1"/>
    </source>
</evidence>
<dbReference type="EMBL" id="DTHB01000053">
    <property type="protein sequence ID" value="HGB15216.1"/>
    <property type="molecule type" value="Genomic_DNA"/>
</dbReference>
<dbReference type="Pfam" id="PF09723">
    <property type="entry name" value="Zn_ribbon_8"/>
    <property type="match status" value="1"/>
</dbReference>
<evidence type="ECO:0000259" key="1">
    <source>
        <dbReference type="SMART" id="SM00834"/>
    </source>
</evidence>
<accession>A0A7C3WRD3</accession>
<reference evidence="2" key="1">
    <citation type="journal article" date="2020" name="mSystems">
        <title>Genome- and Community-Level Interaction Insights into Carbon Utilization and Element Cycling Functions of Hydrothermarchaeota in Hydrothermal Sediment.</title>
        <authorList>
            <person name="Zhou Z."/>
            <person name="Liu Y."/>
            <person name="Xu W."/>
            <person name="Pan J."/>
            <person name="Luo Z.H."/>
            <person name="Li M."/>
        </authorList>
    </citation>
    <scope>NUCLEOTIDE SEQUENCE [LARGE SCALE GENOMIC DNA]</scope>
    <source>
        <strain evidence="2">SpSt-776</strain>
    </source>
</reference>
<dbReference type="AlphaFoldDB" id="A0A7C3WRD3"/>
<dbReference type="SUPFAM" id="SSF57863">
    <property type="entry name" value="ArfGap/RecO-like zinc finger"/>
    <property type="match status" value="1"/>
</dbReference>
<protein>
    <recommendedName>
        <fullName evidence="1">Putative regulatory protein FmdB zinc ribbon domain-containing protein</fullName>
    </recommendedName>
</protein>
<dbReference type="NCBIfam" id="TIGR02605">
    <property type="entry name" value="CxxC_CxxC_SSSS"/>
    <property type="match status" value="1"/>
</dbReference>
<sequence>MPIYEYQCVDCGRPDQRVAGVDDHTAICIHCGGLMLRLNEDVFQPYFEEVAETVPAEKKASGSEA</sequence>
<name>A0A7C3WRD3_9BACT</name>
<organism evidence="2">
    <name type="scientific">Desulfobacca acetoxidans</name>
    <dbReference type="NCBI Taxonomy" id="60893"/>
    <lineage>
        <taxon>Bacteria</taxon>
        <taxon>Pseudomonadati</taxon>
        <taxon>Thermodesulfobacteriota</taxon>
        <taxon>Desulfobaccia</taxon>
        <taxon>Desulfobaccales</taxon>
        <taxon>Desulfobaccaceae</taxon>
        <taxon>Desulfobacca</taxon>
    </lineage>
</organism>
<comment type="caution">
    <text evidence="2">The sequence shown here is derived from an EMBL/GenBank/DDBJ whole genome shotgun (WGS) entry which is preliminary data.</text>
</comment>
<dbReference type="InterPro" id="IPR013429">
    <property type="entry name" value="Regulatory_FmdB_Zinc_ribbon"/>
</dbReference>
<proteinExistence type="predicted"/>
<dbReference type="SMART" id="SM00834">
    <property type="entry name" value="CxxC_CXXC_SSSS"/>
    <property type="match status" value="1"/>
</dbReference>
<dbReference type="InterPro" id="IPR037278">
    <property type="entry name" value="ARFGAP/RecO"/>
</dbReference>
<gene>
    <name evidence="2" type="ORF">ENV62_08290</name>
</gene>
<feature type="domain" description="Putative regulatory protein FmdB zinc ribbon" evidence="1">
    <location>
        <begin position="1"/>
        <end position="37"/>
    </location>
</feature>